<dbReference type="Pfam" id="PF04434">
    <property type="entry name" value="SWIM"/>
    <property type="match status" value="1"/>
</dbReference>
<name>A0ABT2UHE0_9BACL</name>
<evidence type="ECO:0000259" key="3">
    <source>
        <dbReference type="PROSITE" id="PS50966"/>
    </source>
</evidence>
<dbReference type="PROSITE" id="PS50966">
    <property type="entry name" value="ZF_SWIM"/>
    <property type="match status" value="1"/>
</dbReference>
<keyword evidence="1" id="KW-0862">Zinc</keyword>
<evidence type="ECO:0000313" key="4">
    <source>
        <dbReference type="EMBL" id="MCU6794059.1"/>
    </source>
</evidence>
<feature type="domain" description="SWIM-type" evidence="3">
    <location>
        <begin position="60"/>
        <end position="96"/>
    </location>
</feature>
<keyword evidence="5" id="KW-1185">Reference proteome</keyword>
<gene>
    <name evidence="4" type="ORF">OB236_18310</name>
</gene>
<dbReference type="EMBL" id="JAOQIO010000077">
    <property type="protein sequence ID" value="MCU6794059.1"/>
    <property type="molecule type" value="Genomic_DNA"/>
</dbReference>
<keyword evidence="1" id="KW-0479">Metal-binding</keyword>
<sequence length="489" mass="55138">MKGNTMISITEAYVDSLAINASAMKNGRDLAKKKSFPMLGKSIDESLIFGECKGSGKEPYRCSVDLVKPDEPVFRCSCPSRQFPCKHILGLMYAYAQGDSFVTADIPADIVEKREKAEKREEKREEKKNEPQGEVSPKKKKTNQAALLKKIAAQLEGISLLEKLIHQLTQAGLGSLDKKTLKTLEDQSKQLGNYYIPGLQIAFRELLLEIGSANDLKDKESMYSAIVEHLGILHTLVKKSRDYLTARLDNPDTPIDIETTLEERIGHAWQLAELREHGRVRSGAELVQLAFLSYTDQARSEFVDEGYWVDLRSGRIDVTRSYRPFRAAKHMREEDSVYQVVMPQELFMYPGEINARVRFEEAALRDVVEGDYVQIATAAHKSFPEAIKLVKNQIKNPLSDKHPALLLSYTEIRRVDDGYVIVDGQGKSIMLADVAFPDRATTPLIPLLNKQVVHNQALLVLFGHDRQTNRLQAQPISIVTPDEIIQLLY</sequence>
<keyword evidence="1" id="KW-0863">Zinc-finger</keyword>
<evidence type="ECO:0000256" key="2">
    <source>
        <dbReference type="SAM" id="MobiDB-lite"/>
    </source>
</evidence>
<accession>A0ABT2UHE0</accession>
<organism evidence="4 5">
    <name type="scientific">Paenibacillus baimaensis</name>
    <dbReference type="NCBI Taxonomy" id="2982185"/>
    <lineage>
        <taxon>Bacteria</taxon>
        <taxon>Bacillati</taxon>
        <taxon>Bacillota</taxon>
        <taxon>Bacilli</taxon>
        <taxon>Bacillales</taxon>
        <taxon>Paenibacillaceae</taxon>
        <taxon>Paenibacillus</taxon>
    </lineage>
</organism>
<comment type="caution">
    <text evidence="4">The sequence shown here is derived from an EMBL/GenBank/DDBJ whole genome shotgun (WGS) entry which is preliminary data.</text>
</comment>
<proteinExistence type="predicted"/>
<evidence type="ECO:0000256" key="1">
    <source>
        <dbReference type="PROSITE-ProRule" id="PRU00325"/>
    </source>
</evidence>
<protein>
    <submittedName>
        <fullName evidence="4">SWIM zinc finger domain-containing protein</fullName>
    </submittedName>
</protein>
<reference evidence="4 5" key="1">
    <citation type="submission" date="2022-09" db="EMBL/GenBank/DDBJ databases">
        <authorList>
            <person name="Han X.L."/>
            <person name="Wang Q."/>
            <person name="Lu T."/>
        </authorList>
    </citation>
    <scope>NUCLEOTIDE SEQUENCE [LARGE SCALE GENOMIC DNA]</scope>
    <source>
        <strain evidence="4 5">WQ 127069</strain>
    </source>
</reference>
<dbReference type="Proteomes" id="UP001652445">
    <property type="component" value="Unassembled WGS sequence"/>
</dbReference>
<feature type="region of interest" description="Disordered" evidence="2">
    <location>
        <begin position="115"/>
        <end position="141"/>
    </location>
</feature>
<dbReference type="InterPro" id="IPR007527">
    <property type="entry name" value="Znf_SWIM"/>
</dbReference>
<evidence type="ECO:0000313" key="5">
    <source>
        <dbReference type="Proteomes" id="UP001652445"/>
    </source>
</evidence>
<feature type="compositionally biased region" description="Basic and acidic residues" evidence="2">
    <location>
        <begin position="115"/>
        <end position="131"/>
    </location>
</feature>